<keyword evidence="4 5" id="KW-0342">GTP-binding</keyword>
<dbReference type="VEuPathDB" id="FungiDB:LELG_01238"/>
<evidence type="ECO:0000256" key="3">
    <source>
        <dbReference type="ARBA" id="ARBA00022741"/>
    </source>
</evidence>
<dbReference type="NCBIfam" id="TIGR00450">
    <property type="entry name" value="mnmE_trmE_thdF"/>
    <property type="match status" value="1"/>
</dbReference>
<dbReference type="SUPFAM" id="SSF52540">
    <property type="entry name" value="P-loop containing nucleoside triphosphate hydrolases"/>
    <property type="match status" value="1"/>
</dbReference>
<dbReference type="STRING" id="379508.A5DV52"/>
<dbReference type="GO" id="GO:0005525">
    <property type="term" value="F:GTP binding"/>
    <property type="evidence" value="ECO:0007669"/>
    <property type="project" value="UniProtKB-KW"/>
</dbReference>
<dbReference type="Proteomes" id="UP000001996">
    <property type="component" value="Unassembled WGS sequence"/>
</dbReference>
<dbReference type="AlphaFoldDB" id="A5DV52"/>
<keyword evidence="8" id="KW-1185">Reference proteome</keyword>
<dbReference type="CDD" id="cd04164">
    <property type="entry name" value="trmE"/>
    <property type="match status" value="1"/>
</dbReference>
<dbReference type="GO" id="GO:0070899">
    <property type="term" value="P:mitochondrial tRNA wobble uridine modification"/>
    <property type="evidence" value="ECO:0007669"/>
    <property type="project" value="EnsemblFungi"/>
</dbReference>
<dbReference type="Gene3D" id="3.40.50.300">
    <property type="entry name" value="P-loop containing nucleotide triphosphate hydrolases"/>
    <property type="match status" value="1"/>
</dbReference>
<dbReference type="GO" id="GO:0003924">
    <property type="term" value="F:GTPase activity"/>
    <property type="evidence" value="ECO:0007669"/>
    <property type="project" value="InterPro"/>
</dbReference>
<dbReference type="GO" id="GO:0005743">
    <property type="term" value="C:mitochondrial inner membrane"/>
    <property type="evidence" value="ECO:0007669"/>
    <property type="project" value="EnsemblFungi"/>
</dbReference>
<feature type="domain" description="TrmE-type G" evidence="6">
    <location>
        <begin position="244"/>
        <end position="417"/>
    </location>
</feature>
<dbReference type="InterPro" id="IPR018948">
    <property type="entry name" value="GTP-bd_TrmE_N"/>
</dbReference>
<dbReference type="Pfam" id="PF01926">
    <property type="entry name" value="MMR_HSR1"/>
    <property type="match status" value="1"/>
</dbReference>
<organism evidence="7 8">
    <name type="scientific">Lodderomyces elongisporus (strain ATCC 11503 / CBS 2605 / JCM 1781 / NBRC 1676 / NRRL YB-4239)</name>
    <name type="common">Yeast</name>
    <name type="synonym">Saccharomyces elongisporus</name>
    <dbReference type="NCBI Taxonomy" id="379508"/>
    <lineage>
        <taxon>Eukaryota</taxon>
        <taxon>Fungi</taxon>
        <taxon>Dikarya</taxon>
        <taxon>Ascomycota</taxon>
        <taxon>Saccharomycotina</taxon>
        <taxon>Pichiomycetes</taxon>
        <taxon>Debaryomycetaceae</taxon>
        <taxon>Candida/Lodderomyces clade</taxon>
        <taxon>Lodderomyces</taxon>
    </lineage>
</organism>
<dbReference type="eggNOG" id="KOG1191">
    <property type="taxonomic scope" value="Eukaryota"/>
</dbReference>
<dbReference type="PANTHER" id="PTHR42714:SF2">
    <property type="entry name" value="TRNA MODIFICATION GTPASE GTPBP3, MITOCHONDRIAL"/>
    <property type="match status" value="1"/>
</dbReference>
<evidence type="ECO:0000313" key="8">
    <source>
        <dbReference type="Proteomes" id="UP000001996"/>
    </source>
</evidence>
<keyword evidence="2 5" id="KW-0819">tRNA processing</keyword>
<evidence type="ECO:0000259" key="6">
    <source>
        <dbReference type="PROSITE" id="PS51709"/>
    </source>
</evidence>
<dbReference type="InterPro" id="IPR025867">
    <property type="entry name" value="MnmE_helical"/>
</dbReference>
<evidence type="ECO:0000256" key="4">
    <source>
        <dbReference type="ARBA" id="ARBA00023134"/>
    </source>
</evidence>
<evidence type="ECO:0000256" key="2">
    <source>
        <dbReference type="ARBA" id="ARBA00022694"/>
    </source>
</evidence>
<dbReference type="InterPro" id="IPR006073">
    <property type="entry name" value="GTP-bd"/>
</dbReference>
<proteinExistence type="inferred from homology"/>
<reference evidence="7 8" key="1">
    <citation type="journal article" date="2009" name="Nature">
        <title>Evolution of pathogenicity and sexual reproduction in eight Candida genomes.</title>
        <authorList>
            <person name="Butler G."/>
            <person name="Rasmussen M.D."/>
            <person name="Lin M.F."/>
            <person name="Santos M.A."/>
            <person name="Sakthikumar S."/>
            <person name="Munro C.A."/>
            <person name="Rheinbay E."/>
            <person name="Grabherr M."/>
            <person name="Forche A."/>
            <person name="Reedy J.L."/>
            <person name="Agrafioti I."/>
            <person name="Arnaud M.B."/>
            <person name="Bates S."/>
            <person name="Brown A.J."/>
            <person name="Brunke S."/>
            <person name="Costanzo M.C."/>
            <person name="Fitzpatrick D.A."/>
            <person name="de Groot P.W."/>
            <person name="Harris D."/>
            <person name="Hoyer L.L."/>
            <person name="Hube B."/>
            <person name="Klis F.M."/>
            <person name="Kodira C."/>
            <person name="Lennard N."/>
            <person name="Logue M.E."/>
            <person name="Martin R."/>
            <person name="Neiman A.M."/>
            <person name="Nikolaou E."/>
            <person name="Quail M.A."/>
            <person name="Quinn J."/>
            <person name="Santos M.C."/>
            <person name="Schmitzberger F.F."/>
            <person name="Sherlock G."/>
            <person name="Shah P."/>
            <person name="Silverstein K.A."/>
            <person name="Skrzypek M.S."/>
            <person name="Soll D."/>
            <person name="Staggs R."/>
            <person name="Stansfield I."/>
            <person name="Stumpf M.P."/>
            <person name="Sudbery P.E."/>
            <person name="Srikantha T."/>
            <person name="Zeng Q."/>
            <person name="Berman J."/>
            <person name="Berriman M."/>
            <person name="Heitman J."/>
            <person name="Gow N.A."/>
            <person name="Lorenz M.C."/>
            <person name="Birren B.W."/>
            <person name="Kellis M."/>
            <person name="Cuomo C.A."/>
        </authorList>
    </citation>
    <scope>NUCLEOTIDE SEQUENCE [LARGE SCALE GENOMIC DNA]</scope>
    <source>
        <strain evidence="8">ATCC 11503 / BCRC 21390 / CBS 2605 / JCM 1781 / NBRC 1676 / NRRL YB-4239</strain>
    </source>
</reference>
<dbReference type="GeneID" id="5235550"/>
<dbReference type="KEGG" id="lel:PVL30_001207"/>
<dbReference type="HAMAP" id="MF_00379">
    <property type="entry name" value="GTPase_MnmE"/>
    <property type="match status" value="1"/>
</dbReference>
<dbReference type="OMA" id="EFHCHGG"/>
<dbReference type="HOGENOM" id="CLU_019624_3_1_1"/>
<dbReference type="InterPro" id="IPR005225">
    <property type="entry name" value="Small_GTP-bd"/>
</dbReference>
<dbReference type="PANTHER" id="PTHR42714">
    <property type="entry name" value="TRNA MODIFICATION GTPASE GTPBP3"/>
    <property type="match status" value="1"/>
</dbReference>
<dbReference type="Pfam" id="PF10396">
    <property type="entry name" value="TrmE_N"/>
    <property type="match status" value="1"/>
</dbReference>
<dbReference type="InterPro" id="IPR027266">
    <property type="entry name" value="TrmE/GcvT-like"/>
</dbReference>
<dbReference type="InParanoid" id="A5DV52"/>
<dbReference type="Gene3D" id="3.30.1360.120">
    <property type="entry name" value="Probable tRNA modification gtpase trme, domain 1"/>
    <property type="match status" value="1"/>
</dbReference>
<keyword evidence="3 5" id="KW-0547">Nucleotide-binding</keyword>
<dbReference type="Gene3D" id="1.20.120.430">
    <property type="entry name" value="tRNA modification GTPase MnmE domain 2"/>
    <property type="match status" value="1"/>
</dbReference>
<evidence type="ECO:0000256" key="5">
    <source>
        <dbReference type="RuleBase" id="RU003313"/>
    </source>
</evidence>
<dbReference type="FunCoup" id="A5DV52">
    <property type="interactions" value="428"/>
</dbReference>
<dbReference type="InterPro" id="IPR031168">
    <property type="entry name" value="G_TrmE"/>
</dbReference>
<dbReference type="Pfam" id="PF12631">
    <property type="entry name" value="MnmE_helical"/>
    <property type="match status" value="1"/>
</dbReference>
<accession>A5DV52</accession>
<dbReference type="NCBIfam" id="TIGR00231">
    <property type="entry name" value="small_GTP"/>
    <property type="match status" value="1"/>
</dbReference>
<dbReference type="InterPro" id="IPR027417">
    <property type="entry name" value="P-loop_NTPase"/>
</dbReference>
<dbReference type="NCBIfam" id="NF003661">
    <property type="entry name" value="PRK05291.1-3"/>
    <property type="match status" value="1"/>
</dbReference>
<gene>
    <name evidence="7" type="ORF">LELG_01238</name>
</gene>
<sequence length="497" mass="54993">MLQLRVWQKRLHSTIRSTQPTIFALSTPLAKSAIAVVRISGPQSSYIYNKLTKTETPPKNRIASVRKLYSPTVSSKLLDESLTLFFAKPRTYTGLDLLELHLHGGIAIIKAVLEAISALHDPDNGVIIRQAEPGEFSKQAFANGKYDLTALEGISEMINAETELQRLASLASMSGQTKDIFNKWRQDLLENVANLTTLIDFGEDHDLEETALLFDSVSEKIKVMESEIGEYLHRTKSSEVLLKGINLTLVGPPNAGKSSILNTLSNREAAIVSNIAGTTRDVLELPLEIGGFKVVLGDTAGIRLLSEADEIEQEGIRRAMRKSEAADFVIMVLDPTQITGLDEMKNLLSTLHASGKQILIVLNKEDLYQDRVNTLRDWYLHKLGVAHSPQQISILPISCLTGAGIEELRLEMIKRFKVITETVSSDPVIISSRVQDILQNDVLYGFKEFFVWKEHDDVVLATECLRQSIEGIGKITGEAIGVEEILGVVFSNFCIGK</sequence>
<evidence type="ECO:0000313" key="7">
    <source>
        <dbReference type="EMBL" id="EDK43060.1"/>
    </source>
</evidence>
<evidence type="ECO:0000256" key="1">
    <source>
        <dbReference type="ARBA" id="ARBA00011043"/>
    </source>
</evidence>
<protein>
    <recommendedName>
        <fullName evidence="6">TrmE-type G domain-containing protein</fullName>
    </recommendedName>
</protein>
<comment type="similarity">
    <text evidence="1 5">Belongs to the TRAFAC class TrmE-Era-EngA-EngB-Septin-like GTPase superfamily. TrmE GTPase family.</text>
</comment>
<dbReference type="CDD" id="cd14858">
    <property type="entry name" value="TrmE_N"/>
    <property type="match status" value="1"/>
</dbReference>
<dbReference type="PROSITE" id="PS51709">
    <property type="entry name" value="G_TRME"/>
    <property type="match status" value="1"/>
</dbReference>
<dbReference type="GO" id="GO:0030488">
    <property type="term" value="P:tRNA methylation"/>
    <property type="evidence" value="ECO:0007669"/>
    <property type="project" value="TreeGrafter"/>
</dbReference>
<name>A5DV52_LODEL</name>
<dbReference type="InterPro" id="IPR027368">
    <property type="entry name" value="MnmE_dom2"/>
</dbReference>
<dbReference type="EMBL" id="CH981524">
    <property type="protein sequence ID" value="EDK43060.1"/>
    <property type="molecule type" value="Genomic_DNA"/>
</dbReference>
<dbReference type="OrthoDB" id="188276at2759"/>
<dbReference type="InterPro" id="IPR004520">
    <property type="entry name" value="GTPase_MnmE"/>
</dbReference>